<dbReference type="EMBL" id="ML987198">
    <property type="protein sequence ID" value="KAF2246596.1"/>
    <property type="molecule type" value="Genomic_DNA"/>
</dbReference>
<dbReference type="RefSeq" id="XP_033681600.1">
    <property type="nucleotide sequence ID" value="XM_033826332.1"/>
</dbReference>
<keyword evidence="1" id="KW-0812">Transmembrane</keyword>
<keyword evidence="3" id="KW-1185">Reference proteome</keyword>
<evidence type="ECO:0000256" key="1">
    <source>
        <dbReference type="SAM" id="Phobius"/>
    </source>
</evidence>
<dbReference type="Proteomes" id="UP000800094">
    <property type="component" value="Unassembled WGS sequence"/>
</dbReference>
<reference evidence="2" key="1">
    <citation type="journal article" date="2020" name="Stud. Mycol.">
        <title>101 Dothideomycetes genomes: a test case for predicting lifestyles and emergence of pathogens.</title>
        <authorList>
            <person name="Haridas S."/>
            <person name="Albert R."/>
            <person name="Binder M."/>
            <person name="Bloem J."/>
            <person name="Labutti K."/>
            <person name="Salamov A."/>
            <person name="Andreopoulos B."/>
            <person name="Baker S."/>
            <person name="Barry K."/>
            <person name="Bills G."/>
            <person name="Bluhm B."/>
            <person name="Cannon C."/>
            <person name="Castanera R."/>
            <person name="Culley D."/>
            <person name="Daum C."/>
            <person name="Ezra D."/>
            <person name="Gonzalez J."/>
            <person name="Henrissat B."/>
            <person name="Kuo A."/>
            <person name="Liang C."/>
            <person name="Lipzen A."/>
            <person name="Lutzoni F."/>
            <person name="Magnuson J."/>
            <person name="Mondo S."/>
            <person name="Nolan M."/>
            <person name="Ohm R."/>
            <person name="Pangilinan J."/>
            <person name="Park H.-J."/>
            <person name="Ramirez L."/>
            <person name="Alfaro M."/>
            <person name="Sun H."/>
            <person name="Tritt A."/>
            <person name="Yoshinaga Y."/>
            <person name="Zwiers L.-H."/>
            <person name="Turgeon B."/>
            <person name="Goodwin S."/>
            <person name="Spatafora J."/>
            <person name="Crous P."/>
            <person name="Grigoriev I."/>
        </authorList>
    </citation>
    <scope>NUCLEOTIDE SEQUENCE</scope>
    <source>
        <strain evidence="2">CBS 122368</strain>
    </source>
</reference>
<dbReference type="AlphaFoldDB" id="A0A6A6I8B6"/>
<keyword evidence="1" id="KW-0472">Membrane</keyword>
<proteinExistence type="predicted"/>
<evidence type="ECO:0000313" key="3">
    <source>
        <dbReference type="Proteomes" id="UP000800094"/>
    </source>
</evidence>
<name>A0A6A6I8B6_9PLEO</name>
<organism evidence="2 3">
    <name type="scientific">Trematosphaeria pertusa</name>
    <dbReference type="NCBI Taxonomy" id="390896"/>
    <lineage>
        <taxon>Eukaryota</taxon>
        <taxon>Fungi</taxon>
        <taxon>Dikarya</taxon>
        <taxon>Ascomycota</taxon>
        <taxon>Pezizomycotina</taxon>
        <taxon>Dothideomycetes</taxon>
        <taxon>Pleosporomycetidae</taxon>
        <taxon>Pleosporales</taxon>
        <taxon>Massarineae</taxon>
        <taxon>Trematosphaeriaceae</taxon>
        <taxon>Trematosphaeria</taxon>
    </lineage>
</organism>
<sequence>MKLRRYLAADIPIYLVSLFHVYMGAISQASPLLIMRPGHGIRSQPRERSVCKTFRAPTLWLLSLHLDAYIRMKSPIQSKTRNCHWRCPGEEEDALRLRLCTLPNWTAVILAAIRGLELRPSHVHQPTQQHSQCAEASLARSSLYEFRHALTRKRSFARSFCAT</sequence>
<gene>
    <name evidence="2" type="ORF">BU26DRAFT_49828</name>
</gene>
<evidence type="ECO:0000313" key="2">
    <source>
        <dbReference type="EMBL" id="KAF2246596.1"/>
    </source>
</evidence>
<keyword evidence="1" id="KW-1133">Transmembrane helix</keyword>
<accession>A0A6A6I8B6</accession>
<feature type="transmembrane region" description="Helical" evidence="1">
    <location>
        <begin position="12"/>
        <end position="34"/>
    </location>
</feature>
<dbReference type="GeneID" id="54579662"/>
<protein>
    <submittedName>
        <fullName evidence="2">Uncharacterized protein</fullName>
    </submittedName>
</protein>